<feature type="compositionally biased region" description="Low complexity" evidence="1">
    <location>
        <begin position="230"/>
        <end position="265"/>
    </location>
</feature>
<evidence type="ECO:0000313" key="3">
    <source>
        <dbReference type="Proteomes" id="UP000016931"/>
    </source>
</evidence>
<organism evidence="2 3">
    <name type="scientific">Sphaerulina musiva (strain SO2202)</name>
    <name type="common">Poplar stem canker fungus</name>
    <name type="synonym">Septoria musiva</name>
    <dbReference type="NCBI Taxonomy" id="692275"/>
    <lineage>
        <taxon>Eukaryota</taxon>
        <taxon>Fungi</taxon>
        <taxon>Dikarya</taxon>
        <taxon>Ascomycota</taxon>
        <taxon>Pezizomycotina</taxon>
        <taxon>Dothideomycetes</taxon>
        <taxon>Dothideomycetidae</taxon>
        <taxon>Mycosphaerellales</taxon>
        <taxon>Mycosphaerellaceae</taxon>
        <taxon>Sphaerulina</taxon>
    </lineage>
</organism>
<feature type="compositionally biased region" description="Polar residues" evidence="1">
    <location>
        <begin position="18"/>
        <end position="30"/>
    </location>
</feature>
<dbReference type="OMA" id="NPHHPGV"/>
<reference evidence="2 3" key="1">
    <citation type="journal article" date="2012" name="PLoS Pathog.">
        <title>Diverse lifestyles and strategies of plant pathogenesis encoded in the genomes of eighteen Dothideomycetes fungi.</title>
        <authorList>
            <person name="Ohm R.A."/>
            <person name="Feau N."/>
            <person name="Henrissat B."/>
            <person name="Schoch C.L."/>
            <person name="Horwitz B.A."/>
            <person name="Barry K.W."/>
            <person name="Condon B.J."/>
            <person name="Copeland A.C."/>
            <person name="Dhillon B."/>
            <person name="Glaser F."/>
            <person name="Hesse C.N."/>
            <person name="Kosti I."/>
            <person name="LaButti K."/>
            <person name="Lindquist E.A."/>
            <person name="Lucas S."/>
            <person name="Salamov A.A."/>
            <person name="Bradshaw R.E."/>
            <person name="Ciuffetti L."/>
            <person name="Hamelin R.C."/>
            <person name="Kema G.H.J."/>
            <person name="Lawrence C."/>
            <person name="Scott J.A."/>
            <person name="Spatafora J.W."/>
            <person name="Turgeon B.G."/>
            <person name="de Wit P.J.G.M."/>
            <person name="Zhong S."/>
            <person name="Goodwin S.B."/>
            <person name="Grigoriev I.V."/>
        </authorList>
    </citation>
    <scope>NUCLEOTIDE SEQUENCE [LARGE SCALE GENOMIC DNA]</scope>
    <source>
        <strain evidence="2 3">SO2202</strain>
    </source>
</reference>
<dbReference type="RefSeq" id="XP_016764904.1">
    <property type="nucleotide sequence ID" value="XM_016903356.1"/>
</dbReference>
<feature type="compositionally biased region" description="Polar residues" evidence="1">
    <location>
        <begin position="88"/>
        <end position="103"/>
    </location>
</feature>
<dbReference type="Proteomes" id="UP000016931">
    <property type="component" value="Unassembled WGS sequence"/>
</dbReference>
<proteinExistence type="predicted"/>
<dbReference type="eggNOG" id="ENOG502SU0I">
    <property type="taxonomic scope" value="Eukaryota"/>
</dbReference>
<accession>N1QLU1</accession>
<dbReference type="AlphaFoldDB" id="N1QLU1"/>
<feature type="compositionally biased region" description="Low complexity" evidence="1">
    <location>
        <begin position="431"/>
        <end position="446"/>
    </location>
</feature>
<dbReference type="HOGENOM" id="CLU_041188_0_0_1"/>
<feature type="region of interest" description="Disordered" evidence="1">
    <location>
        <begin position="1"/>
        <end position="509"/>
    </location>
</feature>
<evidence type="ECO:0000256" key="1">
    <source>
        <dbReference type="SAM" id="MobiDB-lite"/>
    </source>
</evidence>
<dbReference type="STRING" id="692275.N1QLU1"/>
<dbReference type="EMBL" id="KB456260">
    <property type="protein sequence ID" value="EMF16783.1"/>
    <property type="molecule type" value="Genomic_DNA"/>
</dbReference>
<name>N1QLU1_SPHMS</name>
<feature type="compositionally biased region" description="Low complexity" evidence="1">
    <location>
        <begin position="338"/>
        <end position="362"/>
    </location>
</feature>
<dbReference type="GeneID" id="27900493"/>
<dbReference type="OrthoDB" id="3600083at2759"/>
<feature type="compositionally biased region" description="Basic and acidic residues" evidence="1">
    <location>
        <begin position="177"/>
        <end position="196"/>
    </location>
</feature>
<keyword evidence="3" id="KW-1185">Reference proteome</keyword>
<evidence type="ECO:0000313" key="2">
    <source>
        <dbReference type="EMBL" id="EMF16783.1"/>
    </source>
</evidence>
<feature type="compositionally biased region" description="Gly residues" evidence="1">
    <location>
        <begin position="500"/>
        <end position="509"/>
    </location>
</feature>
<feature type="compositionally biased region" description="Low complexity" evidence="1">
    <location>
        <begin position="283"/>
        <end position="306"/>
    </location>
</feature>
<feature type="compositionally biased region" description="Polar residues" evidence="1">
    <location>
        <begin position="1"/>
        <end position="10"/>
    </location>
</feature>
<sequence length="509" mass="52865">MSSERSSSAVRNLRSLFENKTTASDTSTTAGRGRSPGGLAADDQQRPRSKIRASFIAVESPNSKPAMNMASAPDFSKIPNSDAKETVDANTALNRQPSTGRRTSFSEDKNSDTVQALKATMAEEGERRKSHAVAEMIPENALETPLVEADKQLGAPKVTKGSPLKKETSISSANQMEKGKKEDKKEDKKQDKEAANPDKSVTGVEEEPAVMKPAEPTSTEAISGEKKTASKAASAKPATLSTASKPSRPSAASSKSPQSTTSSARLAASPHQISKKPSRASLSAPTAASVAKAAAAADKVASSKPAAPKPKPREPTKPVEISSRLTAPTAASRARVEGPSASAAKAAPTSTRTKPTTSGRPSLGRPDSRSSQTTTTKVSAPVDGSFLERMTRPTAAFANRTAKEAESKAAAPKQKLPSRPKTNGQPKKTRPSAVDSADPSDVSIIDQPSVVLEGEHVGEPIEQAQATAAANRPESPANDSVPHATTSNGHHEEALEGTPAGLGTGDSIR</sequence>
<gene>
    <name evidence="2" type="ORF">SEPMUDRAFT_145941</name>
</gene>
<protein>
    <submittedName>
        <fullName evidence="2">Uncharacterized protein</fullName>
    </submittedName>
</protein>
<feature type="compositionally biased region" description="Polar residues" evidence="1">
    <location>
        <begin position="369"/>
        <end position="378"/>
    </location>
</feature>